<keyword evidence="13" id="KW-1185">Reference proteome</keyword>
<dbReference type="GO" id="GO:0006367">
    <property type="term" value="P:transcription initiation at RNA polymerase II promoter"/>
    <property type="evidence" value="ECO:0007669"/>
    <property type="project" value="TreeGrafter"/>
</dbReference>
<dbReference type="PROSITE" id="PS00782">
    <property type="entry name" value="TFIIB"/>
    <property type="match status" value="1"/>
</dbReference>
<dbReference type="FunFam" id="2.20.25.10:FF:000037">
    <property type="entry name" value="Transcription initiation factor IIB"/>
    <property type="match status" value="1"/>
</dbReference>
<dbReference type="Pfam" id="PF00382">
    <property type="entry name" value="TFIIB"/>
    <property type="match status" value="2"/>
</dbReference>
<evidence type="ECO:0000256" key="6">
    <source>
        <dbReference type="ARBA" id="ARBA00022833"/>
    </source>
</evidence>
<dbReference type="InterPro" id="IPR013150">
    <property type="entry name" value="TFIIB_cyclin"/>
</dbReference>
<protein>
    <recommendedName>
        <fullName evidence="2">Transcription initiation factor IIB</fullName>
    </recommendedName>
    <alternativeName>
        <fullName evidence="9">General transcription factor TFIIB</fullName>
    </alternativeName>
</protein>
<evidence type="ECO:0000256" key="9">
    <source>
        <dbReference type="ARBA" id="ARBA00031706"/>
    </source>
</evidence>
<comment type="caution">
    <text evidence="12">The sequence shown here is derived from an EMBL/GenBank/DDBJ whole genome shotgun (WGS) entry which is preliminary data.</text>
</comment>
<dbReference type="SUPFAM" id="SSF57783">
    <property type="entry name" value="Zinc beta-ribbon"/>
    <property type="match status" value="1"/>
</dbReference>
<dbReference type="GO" id="GO:0008270">
    <property type="term" value="F:zinc ion binding"/>
    <property type="evidence" value="ECO:0007669"/>
    <property type="project" value="UniProtKB-KW"/>
</dbReference>
<dbReference type="GO" id="GO:0005634">
    <property type="term" value="C:nucleus"/>
    <property type="evidence" value="ECO:0007669"/>
    <property type="project" value="TreeGrafter"/>
</dbReference>
<evidence type="ECO:0000256" key="4">
    <source>
        <dbReference type="ARBA" id="ARBA00022737"/>
    </source>
</evidence>
<accession>A0AAD5MRT4</accession>
<dbReference type="InterPro" id="IPR013763">
    <property type="entry name" value="Cyclin-like_dom"/>
</dbReference>
<dbReference type="Gene3D" id="1.10.472.10">
    <property type="entry name" value="Cyclin-like"/>
    <property type="match status" value="2"/>
</dbReference>
<dbReference type="InterPro" id="IPR036915">
    <property type="entry name" value="Cyclin-like_sf"/>
</dbReference>
<evidence type="ECO:0000313" key="13">
    <source>
        <dbReference type="Proteomes" id="UP001196413"/>
    </source>
</evidence>
<feature type="domain" description="TFIIB-type" evidence="11">
    <location>
        <begin position="95"/>
        <end position="126"/>
    </location>
</feature>
<dbReference type="GO" id="GO:0016251">
    <property type="term" value="F:RNA polymerase II general transcription initiation factor activity"/>
    <property type="evidence" value="ECO:0007669"/>
    <property type="project" value="TreeGrafter"/>
</dbReference>
<keyword evidence="6" id="KW-0862">Zinc</keyword>
<evidence type="ECO:0000256" key="2">
    <source>
        <dbReference type="ARBA" id="ARBA00013932"/>
    </source>
</evidence>
<dbReference type="GO" id="GO:0097550">
    <property type="term" value="C:transcription preinitiation complex"/>
    <property type="evidence" value="ECO:0007669"/>
    <property type="project" value="TreeGrafter"/>
</dbReference>
<organism evidence="12 13">
    <name type="scientific">Parelaphostrongylus tenuis</name>
    <name type="common">Meningeal worm</name>
    <dbReference type="NCBI Taxonomy" id="148309"/>
    <lineage>
        <taxon>Eukaryota</taxon>
        <taxon>Metazoa</taxon>
        <taxon>Ecdysozoa</taxon>
        <taxon>Nematoda</taxon>
        <taxon>Chromadorea</taxon>
        <taxon>Rhabditida</taxon>
        <taxon>Rhabditina</taxon>
        <taxon>Rhabditomorpha</taxon>
        <taxon>Strongyloidea</taxon>
        <taxon>Metastrongylidae</taxon>
        <taxon>Parelaphostrongylus</taxon>
    </lineage>
</organism>
<evidence type="ECO:0000256" key="3">
    <source>
        <dbReference type="ARBA" id="ARBA00022723"/>
    </source>
</evidence>
<keyword evidence="7" id="KW-0805">Transcription regulation</keyword>
<evidence type="ECO:0000256" key="8">
    <source>
        <dbReference type="ARBA" id="ARBA00023163"/>
    </source>
</evidence>
<dbReference type="CDD" id="cd20551">
    <property type="entry name" value="CYCLIN_TFIIB_rpt1"/>
    <property type="match status" value="1"/>
</dbReference>
<name>A0AAD5MRT4_PARTN</name>
<dbReference type="GO" id="GO:0070897">
    <property type="term" value="P:transcription preinitiation complex assembly"/>
    <property type="evidence" value="ECO:0007669"/>
    <property type="project" value="InterPro"/>
</dbReference>
<comment type="similarity">
    <text evidence="1">Belongs to the TFIIB family.</text>
</comment>
<evidence type="ECO:0000313" key="12">
    <source>
        <dbReference type="EMBL" id="KAJ1349244.1"/>
    </source>
</evidence>
<dbReference type="PROSITE" id="PS51134">
    <property type="entry name" value="ZF_TFIIB"/>
    <property type="match status" value="1"/>
</dbReference>
<gene>
    <name evidence="12" type="primary">TTB1_1</name>
    <name evidence="12" type="ORF">KIN20_004720</name>
</gene>
<keyword evidence="5 10" id="KW-0863">Zinc-finger</keyword>
<dbReference type="GO" id="GO:0017025">
    <property type="term" value="F:TBP-class protein binding"/>
    <property type="evidence" value="ECO:0007669"/>
    <property type="project" value="InterPro"/>
</dbReference>
<dbReference type="InterPro" id="IPR000812">
    <property type="entry name" value="TFIIB"/>
</dbReference>
<dbReference type="EMBL" id="JAHQIW010000632">
    <property type="protein sequence ID" value="KAJ1349244.1"/>
    <property type="molecule type" value="Genomic_DNA"/>
</dbReference>
<evidence type="ECO:0000256" key="10">
    <source>
        <dbReference type="PROSITE-ProRule" id="PRU00469"/>
    </source>
</evidence>
<evidence type="ECO:0000256" key="1">
    <source>
        <dbReference type="ARBA" id="ARBA00010857"/>
    </source>
</evidence>
<sequence>MVEYLISRCKDGLLPTDRSLEMFVKFQFFDILTELRVQKSIVHSLSGGLPVEFYRFKPNIQDDMKDALGNYCTCGSRHLSQMSTASSFVDSCDMNSIECPFHPNVHLVEDHRAGDVICPECGLVVGDRLVDVRTEWRSFSNERSGADPSRVGGPENPLLSGGDLSTSIAVGFGASDSDNSLANSQRKCMNNTDRQMTQADLASKTFKDVLDSKALEGKNNEAQAAACLYIACRKEGVPRTFKEVCAVSRVSRKEIGRCFKLIIKSLETNLDQITSADFMSRRSPISIAAAAIYMASQASSEKRTAKEIGEIAGTAEVTVEQTYKLLYSQAAELFPEDFKFITPIDQLPTC</sequence>
<evidence type="ECO:0000256" key="7">
    <source>
        <dbReference type="ARBA" id="ARBA00023015"/>
    </source>
</evidence>
<dbReference type="AlphaFoldDB" id="A0AAD5MRT4"/>
<keyword evidence="8" id="KW-0804">Transcription</keyword>
<dbReference type="SMART" id="SM00385">
    <property type="entry name" value="CYCLIN"/>
    <property type="match status" value="1"/>
</dbReference>
<dbReference type="PANTHER" id="PTHR11618:SF13">
    <property type="entry name" value="TRANSCRIPTION INITIATION FACTOR IIB"/>
    <property type="match status" value="1"/>
</dbReference>
<dbReference type="PANTHER" id="PTHR11618">
    <property type="entry name" value="TRANSCRIPTION INITIATION FACTOR IIB-RELATED"/>
    <property type="match status" value="1"/>
</dbReference>
<dbReference type="Proteomes" id="UP001196413">
    <property type="component" value="Unassembled WGS sequence"/>
</dbReference>
<dbReference type="InterPro" id="IPR013137">
    <property type="entry name" value="Znf_TFIIB"/>
</dbReference>
<evidence type="ECO:0000259" key="11">
    <source>
        <dbReference type="PROSITE" id="PS51134"/>
    </source>
</evidence>
<dbReference type="PRINTS" id="PR00685">
    <property type="entry name" value="TIFACTORIIB"/>
</dbReference>
<dbReference type="Gene3D" id="2.20.25.10">
    <property type="match status" value="1"/>
</dbReference>
<dbReference type="SUPFAM" id="SSF47954">
    <property type="entry name" value="Cyclin-like"/>
    <property type="match status" value="2"/>
</dbReference>
<proteinExistence type="inferred from homology"/>
<keyword evidence="3" id="KW-0479">Metal-binding</keyword>
<dbReference type="Pfam" id="PF08271">
    <property type="entry name" value="Zn_Ribbon_TF"/>
    <property type="match status" value="1"/>
</dbReference>
<evidence type="ECO:0000256" key="5">
    <source>
        <dbReference type="ARBA" id="ARBA00022771"/>
    </source>
</evidence>
<reference evidence="12" key="1">
    <citation type="submission" date="2021-06" db="EMBL/GenBank/DDBJ databases">
        <title>Parelaphostrongylus tenuis whole genome reference sequence.</title>
        <authorList>
            <person name="Garwood T.J."/>
            <person name="Larsen P.A."/>
            <person name="Fountain-Jones N.M."/>
            <person name="Garbe J.R."/>
            <person name="Macchietto M.G."/>
            <person name="Kania S.A."/>
            <person name="Gerhold R.W."/>
            <person name="Richards J.E."/>
            <person name="Wolf T.M."/>
        </authorList>
    </citation>
    <scope>NUCLEOTIDE SEQUENCE</scope>
    <source>
        <strain evidence="12">MNPRO001-30</strain>
        <tissue evidence="12">Meninges</tissue>
    </source>
</reference>
<dbReference type="InterPro" id="IPR023486">
    <property type="entry name" value="TFIIB_CS"/>
</dbReference>
<keyword evidence="4" id="KW-0677">Repeat</keyword>